<evidence type="ECO:0000313" key="2">
    <source>
        <dbReference type="Proteomes" id="UP000008316"/>
    </source>
</evidence>
<proteinExistence type="predicted"/>
<dbReference type="AlphaFoldDB" id="F2L8L3"/>
<gene>
    <name evidence="1" type="ordered locus">bgla_1g21530</name>
</gene>
<dbReference type="HOGENOM" id="CLU_009394_0_0_4"/>
<protein>
    <submittedName>
        <fullName evidence="1">Uncharacterized protein</fullName>
    </submittedName>
</protein>
<evidence type="ECO:0000313" key="1">
    <source>
        <dbReference type="EMBL" id="AEA60784.1"/>
    </source>
</evidence>
<dbReference type="KEGG" id="bgd:bgla_1g21530"/>
<organism evidence="1 2">
    <name type="scientific">Burkholderia gladioli (strain BSR3)</name>
    <dbReference type="NCBI Taxonomy" id="999541"/>
    <lineage>
        <taxon>Bacteria</taxon>
        <taxon>Pseudomonadati</taxon>
        <taxon>Pseudomonadota</taxon>
        <taxon>Betaproteobacteria</taxon>
        <taxon>Burkholderiales</taxon>
        <taxon>Burkholderiaceae</taxon>
        <taxon>Burkholderia</taxon>
    </lineage>
</organism>
<dbReference type="EMBL" id="CP002599">
    <property type="protein sequence ID" value="AEA60784.1"/>
    <property type="molecule type" value="Genomic_DNA"/>
</dbReference>
<name>F2L8L3_BURGS</name>
<reference evidence="1 2" key="1">
    <citation type="journal article" date="2011" name="J. Bacteriol.">
        <title>Complete genome sequence of Burkholderia gladioli BSR3.</title>
        <authorList>
            <person name="Seo Y.S."/>
            <person name="Lim J."/>
            <person name="Choi B.S."/>
            <person name="Kim H."/>
            <person name="Goo E."/>
            <person name="Lee B."/>
            <person name="Lim J.S."/>
            <person name="Choi I.Y."/>
            <person name="Moon J.S."/>
            <person name="Kim J."/>
            <person name="Hwang I."/>
        </authorList>
    </citation>
    <scope>NUCLEOTIDE SEQUENCE [LARGE SCALE GENOMIC DNA]</scope>
    <source>
        <strain evidence="1 2">BSR3</strain>
    </source>
</reference>
<dbReference type="Proteomes" id="UP000008316">
    <property type="component" value="Chromosome 1"/>
</dbReference>
<keyword evidence="2" id="KW-1185">Reference proteome</keyword>
<dbReference type="eggNOG" id="ENOG502ZBGP">
    <property type="taxonomic scope" value="Bacteria"/>
</dbReference>
<sequence>MGKKSRLKRERREEPGLSALLRSLQHRRNAPRKQVPFSQLSDPLELIFSKYRAEDVCLAVAVSQLWLPNISSQVKHSLAWSVLASMPPERFSGENDLNSFAAFADFCGALYQAFPSFPMLEDYVPESDWGDIRLMSSGVARRIFYGACVERIPDFIEAFILGTSDIPAALSDMDAVLRLQDHVISQIDRSLIRDANEITSGHVEVPSQSFWEACGPAIRSAAQTTRAVDSLSPQLIVKLGSARRPDTQDEFGNAVMAGEATPYILLDADGTMFPVCLRDAPSAILEYWSARRVTRTPGTSAVTQTVSRFLAERMPERTLLAGPAKFTTPSRQLGHDFAAVMLIDSVLDFILVLRPDNVADIEKIEQFILHTFREGTEWGMARRNGSIVGIPKRNGSSPGFDDVRITVVIDGYSTALSSVARPSTEARLIWLPDFVTLFDSLREPEELNAFWAYVDANEGMIGPMSRSIPELYASFRDTHGVLVEGALTPTLMILDPHWASNWRHSQLLEYWNNAPQAFPDDCRASWEFGPPDGEIYTLTSRIRRVHSKGAAVAHCMVYFVCEDSLADSDILNRKLLLMLAHCAADATVQRKHVLETEALFQRPRITIRLLPDPQTLGSGSGASEDAASQTLMSEWTLTSLDENGSVAIQVRVNLARVQSELDSPIDARFEVECVREWISGVSPLLGLSVQDETREALDATASRGIRFRLTTVAREVDVPETGFALRPTSEQYKLARRELAKLIQRVGVKPGRYELVAGQRIVSSARDEYRSLVHAHIAEFNSDSLLEFAISRYDELTTLHRNEVARHHQSLTHEVDYDREGSLSEASEEFLRMARNYRYLIEACLSADASGTQTAQTDSTGSLLGEIDWLLVLYEASDVLYNEVEVGGIEITDDFVPDVFYSDDGATRKETFARERASIQLGHNVSAVDEVQADDVVPDWLTKIDADFDKDVGFPFSQLMQVLYVLTRWVSFGGSKDFTFGYKASPDQLVQILISRIDSFSSESAKKIISFLTLEREQVRRLIGRDVPESDVPVWEHNKRGARLNIRPLIKLSDGNIFWGASLAERASQVWMQSLRNGFLPADFEWSTVKIAIRAIKDGYREGPGAKSGRNI</sequence>
<accession>F2L8L3</accession>